<protein>
    <submittedName>
        <fullName evidence="3">Uncharacterized protein</fullName>
    </submittedName>
</protein>
<gene>
    <name evidence="3" type="ORF">RD110_04725</name>
</gene>
<evidence type="ECO:0000256" key="2">
    <source>
        <dbReference type="SAM" id="SignalP"/>
    </source>
</evidence>
<dbReference type="KEGG" id="rhy:RD110_04725"/>
<keyword evidence="4" id="KW-1185">Reference proteome</keyword>
<sequence>MKNLNKIIVGAALAAAAAVPALAQNVGISIGVNQPGVYGRIDIGNAPPPMLVYPQPVIIQQPPQRLPRQPIYLYVPPAQQQNWGRYCNNYSACNQPVYFVQEQWVRDRYVQAHPGWRPGGRNDRWDDRRGPPGHAYGHDKDKHGRGHDKHDRDRGRHGGRDD</sequence>
<dbReference type="EMBL" id="CP019236">
    <property type="protein sequence ID" value="APW36596.1"/>
    <property type="molecule type" value="Genomic_DNA"/>
</dbReference>
<dbReference type="STRING" id="1842727.RD110_04725"/>
<feature type="chain" id="PRO_5012975705" evidence="2">
    <location>
        <begin position="24"/>
        <end position="162"/>
    </location>
</feature>
<evidence type="ECO:0000313" key="4">
    <source>
        <dbReference type="Proteomes" id="UP000186609"/>
    </source>
</evidence>
<feature type="signal peptide" evidence="2">
    <location>
        <begin position="1"/>
        <end position="23"/>
    </location>
</feature>
<feature type="compositionally biased region" description="Basic and acidic residues" evidence="1">
    <location>
        <begin position="120"/>
        <end position="162"/>
    </location>
</feature>
<name>A0A1P8JS74_9BURK</name>
<keyword evidence="2" id="KW-0732">Signal</keyword>
<organism evidence="3 4">
    <name type="scientific">Rhodoferax koreensis</name>
    <dbReference type="NCBI Taxonomy" id="1842727"/>
    <lineage>
        <taxon>Bacteria</taxon>
        <taxon>Pseudomonadati</taxon>
        <taxon>Pseudomonadota</taxon>
        <taxon>Betaproteobacteria</taxon>
        <taxon>Burkholderiales</taxon>
        <taxon>Comamonadaceae</taxon>
        <taxon>Rhodoferax</taxon>
    </lineage>
</organism>
<dbReference type="RefSeq" id="WP_076197184.1">
    <property type="nucleotide sequence ID" value="NZ_CP019236.1"/>
</dbReference>
<accession>A0A1P8JS74</accession>
<dbReference type="Proteomes" id="UP000186609">
    <property type="component" value="Chromosome"/>
</dbReference>
<feature type="region of interest" description="Disordered" evidence="1">
    <location>
        <begin position="112"/>
        <end position="162"/>
    </location>
</feature>
<dbReference type="AlphaFoldDB" id="A0A1P8JS74"/>
<reference evidence="3 4" key="1">
    <citation type="submission" date="2017-01" db="EMBL/GenBank/DDBJ databases">
        <authorList>
            <person name="Mah S.A."/>
            <person name="Swanson W.J."/>
            <person name="Moy G.W."/>
            <person name="Vacquier V.D."/>
        </authorList>
    </citation>
    <scope>NUCLEOTIDE SEQUENCE [LARGE SCALE GENOMIC DNA]</scope>
    <source>
        <strain evidence="3 4">DCY110</strain>
    </source>
</reference>
<evidence type="ECO:0000256" key="1">
    <source>
        <dbReference type="SAM" id="MobiDB-lite"/>
    </source>
</evidence>
<dbReference type="OrthoDB" id="8536851at2"/>
<proteinExistence type="predicted"/>
<evidence type="ECO:0000313" key="3">
    <source>
        <dbReference type="EMBL" id="APW36596.1"/>
    </source>
</evidence>